<gene>
    <name evidence="1" type="ORF">E2C01_032072</name>
</gene>
<evidence type="ECO:0008006" key="3">
    <source>
        <dbReference type="Google" id="ProtNLM"/>
    </source>
</evidence>
<reference evidence="1 2" key="1">
    <citation type="submission" date="2019-05" db="EMBL/GenBank/DDBJ databases">
        <title>Another draft genome of Portunus trituberculatus and its Hox gene families provides insights of decapod evolution.</title>
        <authorList>
            <person name="Jeong J.-H."/>
            <person name="Song I."/>
            <person name="Kim S."/>
            <person name="Choi T."/>
            <person name="Kim D."/>
            <person name="Ryu S."/>
            <person name="Kim W."/>
        </authorList>
    </citation>
    <scope>NUCLEOTIDE SEQUENCE [LARGE SCALE GENOMIC DNA]</scope>
    <source>
        <tissue evidence="1">Muscle</tissue>
    </source>
</reference>
<accession>A0A5B7F0D2</accession>
<comment type="caution">
    <text evidence="1">The sequence shown here is derived from an EMBL/GenBank/DDBJ whole genome shotgun (WGS) entry which is preliminary data.</text>
</comment>
<evidence type="ECO:0000313" key="1">
    <source>
        <dbReference type="EMBL" id="MPC38563.1"/>
    </source>
</evidence>
<protein>
    <recommendedName>
        <fullName evidence="3">Endonuclease/exonuclease/phosphatase domain-containing protein</fullName>
    </recommendedName>
</protein>
<organism evidence="1 2">
    <name type="scientific">Portunus trituberculatus</name>
    <name type="common">Swimming crab</name>
    <name type="synonym">Neptunus trituberculatus</name>
    <dbReference type="NCBI Taxonomy" id="210409"/>
    <lineage>
        <taxon>Eukaryota</taxon>
        <taxon>Metazoa</taxon>
        <taxon>Ecdysozoa</taxon>
        <taxon>Arthropoda</taxon>
        <taxon>Crustacea</taxon>
        <taxon>Multicrustacea</taxon>
        <taxon>Malacostraca</taxon>
        <taxon>Eumalacostraca</taxon>
        <taxon>Eucarida</taxon>
        <taxon>Decapoda</taxon>
        <taxon>Pleocyemata</taxon>
        <taxon>Brachyura</taxon>
        <taxon>Eubrachyura</taxon>
        <taxon>Portunoidea</taxon>
        <taxon>Portunidae</taxon>
        <taxon>Portuninae</taxon>
        <taxon>Portunus</taxon>
    </lineage>
</organism>
<name>A0A5B7F0D2_PORTR</name>
<dbReference type="AlphaFoldDB" id="A0A5B7F0D2"/>
<proteinExistence type="predicted"/>
<keyword evidence="2" id="KW-1185">Reference proteome</keyword>
<sequence length="191" mass="21820">MATPNPASQFLSGEGTRNVPRSDSFLNDDPKCLDTSLNFFFINFCNIRGLRSNFQSVEYHLSSTKPHLLFLTETQMSEATDITPFSVPSCFLYSHFRSNSLESSEFSTIWLRLNMEQILSLYPFAEISIPEVFNVHHQLWHSSPFTDHPGELAFNFAILHDLERLVQHPTRIADRFGDTTNILDFSLPSVA</sequence>
<dbReference type="EMBL" id="VSRR010004104">
    <property type="protein sequence ID" value="MPC38563.1"/>
    <property type="molecule type" value="Genomic_DNA"/>
</dbReference>
<dbReference type="InterPro" id="IPR036691">
    <property type="entry name" value="Endo/exonu/phosph_ase_sf"/>
</dbReference>
<dbReference type="SUPFAM" id="SSF56219">
    <property type="entry name" value="DNase I-like"/>
    <property type="match status" value="1"/>
</dbReference>
<evidence type="ECO:0000313" key="2">
    <source>
        <dbReference type="Proteomes" id="UP000324222"/>
    </source>
</evidence>
<dbReference type="Proteomes" id="UP000324222">
    <property type="component" value="Unassembled WGS sequence"/>
</dbReference>